<dbReference type="InterPro" id="IPR011991">
    <property type="entry name" value="ArsR-like_HTH"/>
</dbReference>
<dbReference type="AlphaFoldDB" id="A0A7D7Q409"/>
<dbReference type="Pfam" id="PF13412">
    <property type="entry name" value="HTH_24"/>
    <property type="match status" value="1"/>
</dbReference>
<dbReference type="Gene3D" id="1.10.10.10">
    <property type="entry name" value="Winged helix-like DNA-binding domain superfamily/Winged helix DNA-binding domain"/>
    <property type="match status" value="1"/>
</dbReference>
<dbReference type="RefSeq" id="WP_094394014.1">
    <property type="nucleotide sequence ID" value="NZ_CP059343.1"/>
</dbReference>
<dbReference type="InterPro" id="IPR036390">
    <property type="entry name" value="WH_DNA-bd_sf"/>
</dbReference>
<dbReference type="Proteomes" id="UP000216825">
    <property type="component" value="Chromosome"/>
</dbReference>
<keyword evidence="2" id="KW-1185">Reference proteome</keyword>
<gene>
    <name evidence="1" type="ORF">CIB50_0001903</name>
</gene>
<dbReference type="InterPro" id="IPR036388">
    <property type="entry name" value="WH-like_DNA-bd_sf"/>
</dbReference>
<sequence>MSSPATDRAPAVRSEQDDTTRSRVLSLVLAHGPISAAQIAKDLGLTPAAVRRHLDALEAELIIEVSPVRSTRSGAGRPARRYVVAPGGHEQLGHDYLGLAREAIDTMQRVGGDELLRAFVVSHMDQMRERYRPQVEAAGDDVEDRLSALTAAMSRDGFVASHTTVTPRGPKGVALRSAQLCQGHCPIQEIANEHPEFCEQETELISELLDVDVRRLSTMAAGAHVCTTHVPLQLRSAGSTHSTNHTTARQGGLS</sequence>
<reference evidence="1" key="1">
    <citation type="submission" date="2017-08" db="EMBL/GenBank/DDBJ databases">
        <authorList>
            <person name="Minaev M."/>
            <person name="Kurbakov K.A."/>
            <person name="Solodovnikova G.I."/>
            <person name="Kuznetsova O.A."/>
            <person name="Lisitsyn A.B."/>
        </authorList>
    </citation>
    <scope>NUCLEOTIDE SEQUENCE</scope>
    <source>
        <strain evidence="1">80</strain>
    </source>
</reference>
<dbReference type="EMBL" id="CP059343">
    <property type="protein sequence ID" value="QMS57177.1"/>
    <property type="molecule type" value="Genomic_DNA"/>
</dbReference>
<evidence type="ECO:0000313" key="2">
    <source>
        <dbReference type="Proteomes" id="UP000216825"/>
    </source>
</evidence>
<dbReference type="CDD" id="cd00090">
    <property type="entry name" value="HTH_ARSR"/>
    <property type="match status" value="1"/>
</dbReference>
<accession>A0A7D7Q409</accession>
<dbReference type="SUPFAM" id="SSF46785">
    <property type="entry name" value="Winged helix' DNA-binding domain"/>
    <property type="match status" value="1"/>
</dbReference>
<protein>
    <recommendedName>
        <fullName evidence="3">Transcriptional regulator</fullName>
    </recommendedName>
</protein>
<dbReference type="KEGG" id="kvr:CIB50_0001903"/>
<evidence type="ECO:0000313" key="1">
    <source>
        <dbReference type="EMBL" id="QMS57177.1"/>
    </source>
</evidence>
<organism evidence="1 2">
    <name type="scientific">Kocuria varians</name>
    <name type="common">Micrococcus varians</name>
    <dbReference type="NCBI Taxonomy" id="1272"/>
    <lineage>
        <taxon>Bacteria</taxon>
        <taxon>Bacillati</taxon>
        <taxon>Actinomycetota</taxon>
        <taxon>Actinomycetes</taxon>
        <taxon>Micrococcales</taxon>
        <taxon>Micrococcaceae</taxon>
        <taxon>Kocuria</taxon>
    </lineage>
</organism>
<reference evidence="1" key="2">
    <citation type="submission" date="2020-07" db="EMBL/GenBank/DDBJ databases">
        <title>Genome of starter culture bacteria Kocuria salsicia reveals its technological properties and safety for usage in meat industry.</title>
        <authorList>
            <person name="Michael M."/>
            <person name="Konstantin K."/>
            <person name="Evgenii K."/>
            <person name="Galina S."/>
            <person name="Oksana K."/>
            <person name="Andrei L."/>
        </authorList>
    </citation>
    <scope>NUCLEOTIDE SEQUENCE [LARGE SCALE GENOMIC DNA]</scope>
    <source>
        <strain evidence="1">80</strain>
    </source>
</reference>
<name>A0A7D7Q409_KOCVA</name>
<proteinExistence type="predicted"/>
<evidence type="ECO:0008006" key="3">
    <source>
        <dbReference type="Google" id="ProtNLM"/>
    </source>
</evidence>